<evidence type="ECO:0000313" key="2">
    <source>
        <dbReference type="EMBL" id="SDZ39309.1"/>
    </source>
</evidence>
<dbReference type="InterPro" id="IPR008893">
    <property type="entry name" value="WGR_domain"/>
</dbReference>
<proteinExistence type="predicted"/>
<keyword evidence="3" id="KW-1185">Reference proteome</keyword>
<dbReference type="Proteomes" id="UP000198935">
    <property type="component" value="Unassembled WGS sequence"/>
</dbReference>
<reference evidence="3" key="1">
    <citation type="submission" date="2016-10" db="EMBL/GenBank/DDBJ databases">
        <authorList>
            <person name="Varghese N."/>
            <person name="Submissions S."/>
        </authorList>
    </citation>
    <scope>NUCLEOTIDE SEQUENCE [LARGE SCALE GENOMIC DNA]</scope>
    <source>
        <strain evidence="3">SP</strain>
    </source>
</reference>
<gene>
    <name evidence="2" type="ORF">SAMN05421736_111132</name>
</gene>
<accession>A0A1H3SQB7</accession>
<name>A0A1H3SQB7_9BACI</name>
<protein>
    <submittedName>
        <fullName evidence="2">WGR domain-containing protein</fullName>
    </submittedName>
</protein>
<feature type="domain" description="WGR" evidence="1">
    <location>
        <begin position="14"/>
        <end position="67"/>
    </location>
</feature>
<sequence>MMKLLKAVGDKLAYWEVWEDGNTLIVHYGYVGDTGETEQVTLKKNEQAEAVMEALASEKLKEGYGYLDEEELTELVVQYSYEENEMEETLEKRHFVEDLMNECLGWTGNGFCDGGDIGSGTANIFNYVVDIEKATETIIKELSNQQLLANVKLAYLTEEEEYLPLYPEGCDFDLIVFVQKGRFLSF</sequence>
<dbReference type="AlphaFoldDB" id="A0A1H3SQB7"/>
<dbReference type="Pfam" id="PF05406">
    <property type="entry name" value="WGR"/>
    <property type="match status" value="1"/>
</dbReference>
<organism evidence="2 3">
    <name type="scientific">Evansella caseinilytica</name>
    <dbReference type="NCBI Taxonomy" id="1503961"/>
    <lineage>
        <taxon>Bacteria</taxon>
        <taxon>Bacillati</taxon>
        <taxon>Bacillota</taxon>
        <taxon>Bacilli</taxon>
        <taxon>Bacillales</taxon>
        <taxon>Bacillaceae</taxon>
        <taxon>Evansella</taxon>
    </lineage>
</organism>
<evidence type="ECO:0000313" key="3">
    <source>
        <dbReference type="Proteomes" id="UP000198935"/>
    </source>
</evidence>
<dbReference type="OrthoDB" id="5508028at2"/>
<dbReference type="EMBL" id="FNPI01000011">
    <property type="protein sequence ID" value="SDZ39309.1"/>
    <property type="molecule type" value="Genomic_DNA"/>
</dbReference>
<evidence type="ECO:0000259" key="1">
    <source>
        <dbReference type="Pfam" id="PF05406"/>
    </source>
</evidence>
<dbReference type="Gene3D" id="2.20.140.10">
    <property type="entry name" value="WGR domain"/>
    <property type="match status" value="1"/>
</dbReference>